<evidence type="ECO:0000256" key="7">
    <source>
        <dbReference type="HAMAP-Rule" id="MF_03008"/>
    </source>
</evidence>
<evidence type="ECO:0000313" key="9">
    <source>
        <dbReference type="EMBL" id="JAS18747.1"/>
    </source>
</evidence>
<dbReference type="Pfam" id="PF24805">
    <property type="entry name" value="EIF3I"/>
    <property type="match status" value="1"/>
</dbReference>
<comment type="similarity">
    <text evidence="7">Belongs to the eIF-3 subunit I family.</text>
</comment>
<evidence type="ECO:0000256" key="8">
    <source>
        <dbReference type="PROSITE-ProRule" id="PRU00221"/>
    </source>
</evidence>
<evidence type="ECO:0000256" key="1">
    <source>
        <dbReference type="ARBA" id="ARBA00022490"/>
    </source>
</evidence>
<proteinExistence type="inferred from homology"/>
<feature type="repeat" description="WD" evidence="8">
    <location>
        <begin position="6"/>
        <end position="47"/>
    </location>
</feature>
<keyword evidence="2 7" id="KW-0396">Initiation factor</keyword>
<dbReference type="AlphaFoldDB" id="A0A1B6CZ88"/>
<protein>
    <recommendedName>
        <fullName evidence="7">Eukaryotic translation initiation factor 3 subunit I</fullName>
        <shortName evidence="7">eIF3i</shortName>
    </recommendedName>
</protein>
<dbReference type="InterPro" id="IPR015943">
    <property type="entry name" value="WD40/YVTN_repeat-like_dom_sf"/>
</dbReference>
<keyword evidence="4" id="KW-0677">Repeat</keyword>
<sequence length="338" mass="38094">MKPISLHGHERSITQIKYNREGDLLFSCAKDHNSNVWYSLNGERLGTYNGHNGALRCLDVNWDTTRLMTGSADDNCILWDVETGSEIGRFSNESSVRTCNFSYSGNMACYTTDRRKIYMTDKTDDTYAIKDCEIFIMDVKNGDNSMANKSPILRLKVDKSQVTSMLWGPLDQTLITGHEDGTLVLWDVKMGKEICSQKSHDMPINDMQMSKNQMFFITASKDTTAKLFLTDSLSHLKTYKAGRPVNSAAISPILDHVIIGGGQEAMEVTTTSARAGKFEARFYHLVFEEEFARVKGHFGPINSLAIHPDGKSFSTGGEDGYIRVQTFDQNYYDFSFDY</sequence>
<organism evidence="9">
    <name type="scientific">Clastoptera arizonana</name>
    <name type="common">Arizona spittle bug</name>
    <dbReference type="NCBI Taxonomy" id="38151"/>
    <lineage>
        <taxon>Eukaryota</taxon>
        <taxon>Metazoa</taxon>
        <taxon>Ecdysozoa</taxon>
        <taxon>Arthropoda</taxon>
        <taxon>Hexapoda</taxon>
        <taxon>Insecta</taxon>
        <taxon>Pterygota</taxon>
        <taxon>Neoptera</taxon>
        <taxon>Paraneoptera</taxon>
        <taxon>Hemiptera</taxon>
        <taxon>Auchenorrhyncha</taxon>
        <taxon>Cercopoidea</taxon>
        <taxon>Clastopteridae</taxon>
        <taxon>Clastoptera</taxon>
    </lineage>
</organism>
<feature type="repeat" description="WD" evidence="8">
    <location>
        <begin position="155"/>
        <end position="196"/>
    </location>
</feature>
<feature type="repeat" description="WD" evidence="8">
    <location>
        <begin position="48"/>
        <end position="89"/>
    </location>
</feature>
<keyword evidence="1 7" id="KW-0963">Cytoplasm</keyword>
<dbReference type="GO" id="GO:0003743">
    <property type="term" value="F:translation initiation factor activity"/>
    <property type="evidence" value="ECO:0007669"/>
    <property type="project" value="UniProtKB-UniRule"/>
</dbReference>
<dbReference type="GO" id="GO:0016282">
    <property type="term" value="C:eukaryotic 43S preinitiation complex"/>
    <property type="evidence" value="ECO:0007669"/>
    <property type="project" value="UniProtKB-UniRule"/>
</dbReference>
<keyword evidence="5 7" id="KW-0648">Protein biosynthesis</keyword>
<evidence type="ECO:0000256" key="6">
    <source>
        <dbReference type="ARBA" id="ARBA00038394"/>
    </source>
</evidence>
<accession>A0A1B6CZ88</accession>
<keyword evidence="3 8" id="KW-0853">WD repeat</keyword>
<evidence type="ECO:0000256" key="3">
    <source>
        <dbReference type="ARBA" id="ARBA00022574"/>
    </source>
</evidence>
<reference evidence="9" key="1">
    <citation type="submission" date="2015-12" db="EMBL/GenBank/DDBJ databases">
        <title>De novo transcriptome assembly of four potential Pierce s Disease insect vectors from Arizona vineyards.</title>
        <authorList>
            <person name="Tassone E.E."/>
        </authorList>
    </citation>
    <scope>NUCLEOTIDE SEQUENCE</scope>
</reference>
<dbReference type="GO" id="GO:0003723">
    <property type="term" value="F:RNA binding"/>
    <property type="evidence" value="ECO:0007669"/>
    <property type="project" value="TreeGrafter"/>
</dbReference>
<comment type="function">
    <text evidence="7">Component of the eukaryotic translation initiation factor 3 (eIF-3) complex, which is involved in protein synthesis of a specialized repertoire of mRNAs and, together with other initiation factors, stimulates binding of mRNA and methionyl-tRNAi to the 40S ribosome. The eIF-3 complex specifically targets and initiates translation of a subset of mRNAs involved in cell proliferation.</text>
</comment>
<comment type="similarity">
    <text evidence="6">Belongs to the WD repeat STRAP family.</text>
</comment>
<dbReference type="PANTHER" id="PTHR19877">
    <property type="entry name" value="EUKARYOTIC TRANSLATION INITIATION FACTOR 3 SUBUNIT I"/>
    <property type="match status" value="1"/>
</dbReference>
<dbReference type="PROSITE" id="PS00678">
    <property type="entry name" value="WD_REPEATS_1"/>
    <property type="match status" value="2"/>
</dbReference>
<dbReference type="PROSITE" id="PS50082">
    <property type="entry name" value="WD_REPEATS_2"/>
    <property type="match status" value="4"/>
</dbReference>
<evidence type="ECO:0000256" key="2">
    <source>
        <dbReference type="ARBA" id="ARBA00022540"/>
    </source>
</evidence>
<dbReference type="InterPro" id="IPR027525">
    <property type="entry name" value="eIF3i"/>
</dbReference>
<dbReference type="HAMAP" id="MF_03008">
    <property type="entry name" value="eIF3i"/>
    <property type="match status" value="1"/>
</dbReference>
<dbReference type="GO" id="GO:0033290">
    <property type="term" value="C:eukaryotic 48S preinitiation complex"/>
    <property type="evidence" value="ECO:0007669"/>
    <property type="project" value="UniProtKB-UniRule"/>
</dbReference>
<comment type="subcellular location">
    <subcellularLocation>
        <location evidence="7">Cytoplasm</location>
    </subcellularLocation>
</comment>
<dbReference type="FunFam" id="2.130.10.10:FF:000127">
    <property type="entry name" value="Eukaryotic translation initiation factor 3 subunit I"/>
    <property type="match status" value="1"/>
</dbReference>
<gene>
    <name evidence="9" type="ORF">g.2205</name>
</gene>
<evidence type="ECO:0000256" key="5">
    <source>
        <dbReference type="ARBA" id="ARBA00022917"/>
    </source>
</evidence>
<dbReference type="InterPro" id="IPR019775">
    <property type="entry name" value="WD40_repeat_CS"/>
</dbReference>
<comment type="subunit">
    <text evidence="7">Component of the eukaryotic translation initiation factor 3 (eIF-3) complex.</text>
</comment>
<dbReference type="EMBL" id="GEDC01018551">
    <property type="protein sequence ID" value="JAS18747.1"/>
    <property type="molecule type" value="Transcribed_RNA"/>
</dbReference>
<dbReference type="InterPro" id="IPR001680">
    <property type="entry name" value="WD40_rpt"/>
</dbReference>
<dbReference type="GO" id="GO:0071541">
    <property type="term" value="C:eukaryotic translation initiation factor 3 complex, eIF3m"/>
    <property type="evidence" value="ECO:0007669"/>
    <property type="project" value="TreeGrafter"/>
</dbReference>
<feature type="repeat" description="WD" evidence="8">
    <location>
        <begin position="294"/>
        <end position="324"/>
    </location>
</feature>
<evidence type="ECO:0000256" key="4">
    <source>
        <dbReference type="ARBA" id="ARBA00022737"/>
    </source>
</evidence>
<dbReference type="InterPro" id="IPR036322">
    <property type="entry name" value="WD40_repeat_dom_sf"/>
</dbReference>
<dbReference type="Gene3D" id="2.130.10.10">
    <property type="entry name" value="YVTN repeat-like/Quinoprotein amine dehydrogenase"/>
    <property type="match status" value="1"/>
</dbReference>
<dbReference type="GO" id="GO:0001732">
    <property type="term" value="P:formation of cytoplasmic translation initiation complex"/>
    <property type="evidence" value="ECO:0007669"/>
    <property type="project" value="UniProtKB-UniRule"/>
</dbReference>
<dbReference type="SUPFAM" id="SSF50978">
    <property type="entry name" value="WD40 repeat-like"/>
    <property type="match status" value="1"/>
</dbReference>
<dbReference type="SMART" id="SM00320">
    <property type="entry name" value="WD40"/>
    <property type="match status" value="6"/>
</dbReference>
<name>A0A1B6CZ88_9HEMI</name>
<dbReference type="PANTHER" id="PTHR19877:SF1">
    <property type="entry name" value="EUKARYOTIC TRANSLATION INITIATION FACTOR 3 SUBUNIT I"/>
    <property type="match status" value="1"/>
</dbReference>
<dbReference type="PROSITE" id="PS50294">
    <property type="entry name" value="WD_REPEATS_REGION"/>
    <property type="match status" value="4"/>
</dbReference>